<sequence length="786" mass="91107">MANPFSSYRYIPAEGIVKSNIHLNRTKEDLKSLLKILAPLKSILVSNPPNGSTLNQDIADKLAKKPELLDLLIYFGYICDRNDKYIYFSPTSDREKNHRFNNTTEFQKFYEYLKNAQTESLNDLEEYLRNSDKHNESDEENKPNKRTSSSTSRPVINPNRDRVQAHNKETLETVESFKASLVTKYNAVPTQTFILRRLALLVFKNTYPDSITAGDDNLNTAIENKIRFLKEKDTQTSVPRTDEVYINCLIRSRFHQQQALDILQHDRPDFTKPVSNTLANSSINNSVLSLKHHWRLLKKYQSDTNSANKCLREGDKWKHVQHIIPAIQQLRATNENANMNQTTLSMIHRLLISEISNVMGPQAPVKIEMISSVLCELSLDAIGSLNIAAVKNLVTLNKEIQSDSFRKHAINALSTTCPICLTTVPRNQMETMFLCDHMCCLECLKIYYQNTIREIEDHKSLNRLTCFSEAHELTNDTKMNFFTYLEAKFRQWFSDDPEILKIYQDKIFYATRDKQFRKCGNPKCVSYFDIDKNNDIGSVRCPHCRFSQCRQCNRKWFPDHSQMQCDEYDEWLTDNDPDDPSVQALNLIRETGFQCPNSACQNIFDLEPGGCEHFICKYCKTDFCRMCSSLFYSLEKNKKCPKVGCNPKMGFHAHCPPNCFRETRNARMNVIIKLLEDHRVNILNELRKKEISNDNTCPLEGCINPVSGVAERRLCEECYKLFLCSLVWQHQIEPWVLYEQNHLEQFLKKASVPIPANATRQVLIELCQQNLNQSLGKPKRLTKPRF</sequence>
<dbReference type="InterPro" id="IPR044066">
    <property type="entry name" value="TRIAD_supradom"/>
</dbReference>
<protein>
    <recommendedName>
        <fullName evidence="8">RING-type domain-containing protein</fullName>
    </recommendedName>
</protein>
<evidence type="ECO:0000313" key="11">
    <source>
        <dbReference type="EMBL" id="CAF4292898.1"/>
    </source>
</evidence>
<gene>
    <name evidence="9" type="ORF">GRG538_LOCUS8539</name>
    <name evidence="11" type="ORF">HFQ381_LOCUS13036</name>
    <name evidence="10" type="ORF">LUA448_LOCUS22499</name>
</gene>
<evidence type="ECO:0000256" key="5">
    <source>
        <dbReference type="ARBA" id="ARBA00022786"/>
    </source>
</evidence>
<dbReference type="GO" id="GO:0070530">
    <property type="term" value="F:K63-linked polyubiquitin modification-dependent protein binding"/>
    <property type="evidence" value="ECO:0007669"/>
    <property type="project" value="TreeGrafter"/>
</dbReference>
<dbReference type="Pfam" id="PF01485">
    <property type="entry name" value="IBR"/>
    <property type="match status" value="1"/>
</dbReference>
<feature type="compositionally biased region" description="Basic and acidic residues" evidence="7">
    <location>
        <begin position="130"/>
        <end position="143"/>
    </location>
</feature>
<dbReference type="GO" id="GO:0036435">
    <property type="term" value="F:K48-linked polyubiquitin modification-dependent protein binding"/>
    <property type="evidence" value="ECO:0007669"/>
    <property type="project" value="TreeGrafter"/>
</dbReference>
<keyword evidence="1" id="KW-0808">Transferase</keyword>
<keyword evidence="2" id="KW-0479">Metal-binding</keyword>
<reference evidence="10" key="1">
    <citation type="submission" date="2021-02" db="EMBL/GenBank/DDBJ databases">
        <authorList>
            <person name="Nowell W R."/>
        </authorList>
    </citation>
    <scope>NUCLEOTIDE SEQUENCE</scope>
</reference>
<dbReference type="GO" id="GO:0097039">
    <property type="term" value="P:protein linear polyubiquitination"/>
    <property type="evidence" value="ECO:0007669"/>
    <property type="project" value="TreeGrafter"/>
</dbReference>
<dbReference type="Gene3D" id="3.30.40.10">
    <property type="entry name" value="Zinc/RING finger domain, C3HC4 (zinc finger)"/>
    <property type="match status" value="1"/>
</dbReference>
<evidence type="ECO:0000256" key="6">
    <source>
        <dbReference type="ARBA" id="ARBA00022833"/>
    </source>
</evidence>
<dbReference type="PROSITE" id="PS51873">
    <property type="entry name" value="TRIAD"/>
    <property type="match status" value="1"/>
</dbReference>
<dbReference type="Proteomes" id="UP000663833">
    <property type="component" value="Unassembled WGS sequence"/>
</dbReference>
<dbReference type="Proteomes" id="UP000663872">
    <property type="component" value="Unassembled WGS sequence"/>
</dbReference>
<proteinExistence type="predicted"/>
<accession>A0A818EH33</accession>
<evidence type="ECO:0000259" key="8">
    <source>
        <dbReference type="PROSITE" id="PS51873"/>
    </source>
</evidence>
<dbReference type="EMBL" id="CAJOBO010000806">
    <property type="protein sequence ID" value="CAF4292898.1"/>
    <property type="molecule type" value="Genomic_DNA"/>
</dbReference>
<dbReference type="PANTHER" id="PTHR16004">
    <property type="entry name" value="RING FINGER PROTEIN 31-RELATED"/>
    <property type="match status" value="1"/>
</dbReference>
<dbReference type="InterPro" id="IPR013083">
    <property type="entry name" value="Znf_RING/FYVE/PHD"/>
</dbReference>
<feature type="region of interest" description="Disordered" evidence="7">
    <location>
        <begin position="130"/>
        <end position="166"/>
    </location>
</feature>
<evidence type="ECO:0000256" key="2">
    <source>
        <dbReference type="ARBA" id="ARBA00022723"/>
    </source>
</evidence>
<dbReference type="GO" id="GO:0071797">
    <property type="term" value="C:LUBAC complex"/>
    <property type="evidence" value="ECO:0007669"/>
    <property type="project" value="InterPro"/>
</dbReference>
<dbReference type="GO" id="GO:0008270">
    <property type="term" value="F:zinc ion binding"/>
    <property type="evidence" value="ECO:0007669"/>
    <property type="project" value="UniProtKB-KW"/>
</dbReference>
<evidence type="ECO:0000313" key="10">
    <source>
        <dbReference type="EMBL" id="CAF3458916.1"/>
    </source>
</evidence>
<dbReference type="PANTHER" id="PTHR16004:SF5">
    <property type="entry name" value="E3 UBIQUITIN-PROTEIN LIGASE RNF31"/>
    <property type="match status" value="1"/>
</dbReference>
<evidence type="ECO:0000313" key="12">
    <source>
        <dbReference type="Proteomes" id="UP000663833"/>
    </source>
</evidence>
<keyword evidence="3" id="KW-0677">Repeat</keyword>
<dbReference type="EMBL" id="CAJNYT010000927">
    <property type="protein sequence ID" value="CAF3384747.1"/>
    <property type="molecule type" value="Genomic_DNA"/>
</dbReference>
<evidence type="ECO:0000313" key="9">
    <source>
        <dbReference type="EMBL" id="CAF3384747.1"/>
    </source>
</evidence>
<keyword evidence="4" id="KW-0863">Zinc-finger</keyword>
<keyword evidence="6" id="KW-0862">Zinc</keyword>
<organism evidence="10 12">
    <name type="scientific">Rotaria socialis</name>
    <dbReference type="NCBI Taxonomy" id="392032"/>
    <lineage>
        <taxon>Eukaryota</taxon>
        <taxon>Metazoa</taxon>
        <taxon>Spiralia</taxon>
        <taxon>Gnathifera</taxon>
        <taxon>Rotifera</taxon>
        <taxon>Eurotatoria</taxon>
        <taxon>Bdelloidea</taxon>
        <taxon>Philodinida</taxon>
        <taxon>Philodinidae</taxon>
        <taxon>Rotaria</taxon>
    </lineage>
</organism>
<comment type="caution">
    <text evidence="10">The sequence shown here is derived from an EMBL/GenBank/DDBJ whole genome shotgun (WGS) entry which is preliminary data.</text>
</comment>
<dbReference type="EMBL" id="CAJNYD010002921">
    <property type="protein sequence ID" value="CAF3458916.1"/>
    <property type="molecule type" value="Genomic_DNA"/>
</dbReference>
<dbReference type="GO" id="GO:0061630">
    <property type="term" value="F:ubiquitin protein ligase activity"/>
    <property type="evidence" value="ECO:0007669"/>
    <property type="project" value="TreeGrafter"/>
</dbReference>
<evidence type="ECO:0000256" key="3">
    <source>
        <dbReference type="ARBA" id="ARBA00022737"/>
    </source>
</evidence>
<evidence type="ECO:0000256" key="4">
    <source>
        <dbReference type="ARBA" id="ARBA00022771"/>
    </source>
</evidence>
<dbReference type="SUPFAM" id="SSF57850">
    <property type="entry name" value="RING/U-box"/>
    <property type="match status" value="2"/>
</dbReference>
<dbReference type="GO" id="GO:1990450">
    <property type="term" value="F:linear polyubiquitin binding"/>
    <property type="evidence" value="ECO:0007669"/>
    <property type="project" value="TreeGrafter"/>
</dbReference>
<keyword evidence="5" id="KW-0833">Ubl conjugation pathway</keyword>
<dbReference type="Proteomes" id="UP000663851">
    <property type="component" value="Unassembled WGS sequence"/>
</dbReference>
<evidence type="ECO:0000256" key="7">
    <source>
        <dbReference type="SAM" id="MobiDB-lite"/>
    </source>
</evidence>
<feature type="domain" description="RING-type" evidence="8">
    <location>
        <begin position="413"/>
        <end position="649"/>
    </location>
</feature>
<evidence type="ECO:0000256" key="1">
    <source>
        <dbReference type="ARBA" id="ARBA00022679"/>
    </source>
</evidence>
<dbReference type="InterPro" id="IPR026254">
    <property type="entry name" value="RNF31-like"/>
</dbReference>
<dbReference type="InterPro" id="IPR002867">
    <property type="entry name" value="IBR_dom"/>
</dbReference>
<dbReference type="AlphaFoldDB" id="A0A818EH33"/>
<name>A0A818EH33_9BILA</name>